<organism evidence="17 18">
    <name type="scientific">Bizionia algoritergicola</name>
    <dbReference type="NCBI Taxonomy" id="291187"/>
    <lineage>
        <taxon>Bacteria</taxon>
        <taxon>Pseudomonadati</taxon>
        <taxon>Bacteroidota</taxon>
        <taxon>Flavobacteriia</taxon>
        <taxon>Flavobacteriales</taxon>
        <taxon>Flavobacteriaceae</taxon>
        <taxon>Bizionia</taxon>
    </lineage>
</organism>
<keyword evidence="9" id="KW-0547">Nucleotide-binding</keyword>
<evidence type="ECO:0000256" key="14">
    <source>
        <dbReference type="ARBA" id="ARBA00038478"/>
    </source>
</evidence>
<dbReference type="GO" id="GO:0003872">
    <property type="term" value="F:6-phosphofructokinase activity"/>
    <property type="evidence" value="ECO:0007669"/>
    <property type="project" value="UniProtKB-EC"/>
</dbReference>
<dbReference type="Gene3D" id="3.40.50.460">
    <property type="entry name" value="Phosphofructokinase domain"/>
    <property type="match status" value="1"/>
</dbReference>
<evidence type="ECO:0000256" key="8">
    <source>
        <dbReference type="ARBA" id="ARBA00022723"/>
    </source>
</evidence>
<keyword evidence="11" id="KW-0067">ATP-binding</keyword>
<evidence type="ECO:0000256" key="2">
    <source>
        <dbReference type="ARBA" id="ARBA00004496"/>
    </source>
</evidence>
<name>A0A5D0QXZ2_9FLAO</name>
<dbReference type="PROSITE" id="PS00433">
    <property type="entry name" value="PHOSPHOFRUCTOKINASE"/>
    <property type="match status" value="1"/>
</dbReference>
<dbReference type="GO" id="GO:0042802">
    <property type="term" value="F:identical protein binding"/>
    <property type="evidence" value="ECO:0007669"/>
    <property type="project" value="TreeGrafter"/>
</dbReference>
<dbReference type="GO" id="GO:0030388">
    <property type="term" value="P:fructose 1,6-bisphosphate metabolic process"/>
    <property type="evidence" value="ECO:0007669"/>
    <property type="project" value="TreeGrafter"/>
</dbReference>
<evidence type="ECO:0000256" key="15">
    <source>
        <dbReference type="ARBA" id="ARBA00048070"/>
    </source>
</evidence>
<keyword evidence="12" id="KW-0460">Magnesium</keyword>
<dbReference type="EC" id="2.7.1.11" evidence="4"/>
<keyword evidence="7" id="KW-0808">Transferase</keyword>
<keyword evidence="8" id="KW-0479">Metal-binding</keyword>
<feature type="domain" description="Phosphofructokinase" evidence="16">
    <location>
        <begin position="9"/>
        <end position="281"/>
    </location>
</feature>
<dbReference type="GO" id="GO:0005524">
    <property type="term" value="F:ATP binding"/>
    <property type="evidence" value="ECO:0007669"/>
    <property type="project" value="UniProtKB-KW"/>
</dbReference>
<protein>
    <recommendedName>
        <fullName evidence="4">6-phosphofructokinase</fullName>
        <ecNumber evidence="4">2.7.1.11</ecNumber>
    </recommendedName>
</protein>
<dbReference type="InterPro" id="IPR015912">
    <property type="entry name" value="Phosphofructokinase_CS"/>
</dbReference>
<accession>A0A5D0QXZ2</accession>
<keyword evidence="10 17" id="KW-0418">Kinase</keyword>
<comment type="subcellular location">
    <subcellularLocation>
        <location evidence="2">Cytoplasm</location>
    </subcellularLocation>
</comment>
<gene>
    <name evidence="17" type="ORF">ES675_06665</name>
</gene>
<dbReference type="FunFam" id="3.40.50.460:FF:000002">
    <property type="entry name" value="ATP-dependent 6-phosphofructokinase"/>
    <property type="match status" value="1"/>
</dbReference>
<comment type="similarity">
    <text evidence="14">Belongs to the phosphofructokinase type A (PFKA) family.</text>
</comment>
<dbReference type="AlphaFoldDB" id="A0A5D0QXZ2"/>
<evidence type="ECO:0000256" key="3">
    <source>
        <dbReference type="ARBA" id="ARBA00004679"/>
    </source>
</evidence>
<evidence type="ECO:0000256" key="1">
    <source>
        <dbReference type="ARBA" id="ARBA00001946"/>
    </source>
</evidence>
<dbReference type="UniPathway" id="UPA00109">
    <property type="reaction ID" value="UER00182"/>
</dbReference>
<dbReference type="GO" id="GO:0048029">
    <property type="term" value="F:monosaccharide binding"/>
    <property type="evidence" value="ECO:0007669"/>
    <property type="project" value="TreeGrafter"/>
</dbReference>
<comment type="catalytic activity">
    <reaction evidence="15">
        <text>beta-D-fructose 6-phosphate + ATP = beta-D-fructose 1,6-bisphosphate + ADP + H(+)</text>
        <dbReference type="Rhea" id="RHEA:16109"/>
        <dbReference type="ChEBI" id="CHEBI:15378"/>
        <dbReference type="ChEBI" id="CHEBI:30616"/>
        <dbReference type="ChEBI" id="CHEBI:32966"/>
        <dbReference type="ChEBI" id="CHEBI:57634"/>
        <dbReference type="ChEBI" id="CHEBI:456216"/>
        <dbReference type="EC" id="2.7.1.11"/>
    </reaction>
</comment>
<dbReference type="PIRSF" id="PIRSF000532">
    <property type="entry name" value="ATP_PFK_prok"/>
    <property type="match status" value="1"/>
</dbReference>
<keyword evidence="18" id="KW-1185">Reference proteome</keyword>
<keyword evidence="6" id="KW-0021">Allosteric enzyme</keyword>
<comment type="cofactor">
    <cofactor evidence="1">
        <name>Mg(2+)</name>
        <dbReference type="ChEBI" id="CHEBI:18420"/>
    </cofactor>
</comment>
<dbReference type="Proteomes" id="UP000324358">
    <property type="component" value="Unassembled WGS sequence"/>
</dbReference>
<dbReference type="InterPro" id="IPR035966">
    <property type="entry name" value="PKF_sf"/>
</dbReference>
<dbReference type="GO" id="GO:0016208">
    <property type="term" value="F:AMP binding"/>
    <property type="evidence" value="ECO:0007669"/>
    <property type="project" value="TreeGrafter"/>
</dbReference>
<dbReference type="OrthoDB" id="9802503at2"/>
<dbReference type="InterPro" id="IPR012003">
    <property type="entry name" value="ATP_PFK_prok-type"/>
</dbReference>
<dbReference type="PRINTS" id="PR00476">
    <property type="entry name" value="PHFRCTKINASE"/>
</dbReference>
<dbReference type="GO" id="GO:0005945">
    <property type="term" value="C:6-phosphofructokinase complex"/>
    <property type="evidence" value="ECO:0007669"/>
    <property type="project" value="TreeGrafter"/>
</dbReference>
<evidence type="ECO:0000256" key="10">
    <source>
        <dbReference type="ARBA" id="ARBA00022777"/>
    </source>
</evidence>
<evidence type="ECO:0000313" key="18">
    <source>
        <dbReference type="Proteomes" id="UP000324358"/>
    </source>
</evidence>
<keyword evidence="5" id="KW-0963">Cytoplasm</keyword>
<comment type="pathway">
    <text evidence="3">Carbohydrate degradation; glycolysis; D-glyceraldehyde 3-phosphate and glycerone phosphate from D-glucose: step 3/4.</text>
</comment>
<dbReference type="Pfam" id="PF00365">
    <property type="entry name" value="PFK"/>
    <property type="match status" value="1"/>
</dbReference>
<dbReference type="GO" id="GO:0006002">
    <property type="term" value="P:fructose 6-phosphate metabolic process"/>
    <property type="evidence" value="ECO:0007669"/>
    <property type="project" value="InterPro"/>
</dbReference>
<evidence type="ECO:0000256" key="12">
    <source>
        <dbReference type="ARBA" id="ARBA00022842"/>
    </source>
</evidence>
<dbReference type="GO" id="GO:0070095">
    <property type="term" value="F:fructose-6-phosphate binding"/>
    <property type="evidence" value="ECO:0007669"/>
    <property type="project" value="TreeGrafter"/>
</dbReference>
<dbReference type="EMBL" id="VSKL01000002">
    <property type="protein sequence ID" value="TYB73338.1"/>
    <property type="molecule type" value="Genomic_DNA"/>
</dbReference>
<dbReference type="PANTHER" id="PTHR13697:SF4">
    <property type="entry name" value="ATP-DEPENDENT 6-PHOSPHOFRUCTOKINASE"/>
    <property type="match status" value="1"/>
</dbReference>
<dbReference type="GO" id="GO:0046872">
    <property type="term" value="F:metal ion binding"/>
    <property type="evidence" value="ECO:0007669"/>
    <property type="project" value="UniProtKB-KW"/>
</dbReference>
<keyword evidence="13" id="KW-0324">Glycolysis</keyword>
<reference evidence="17 18" key="1">
    <citation type="submission" date="2019-08" db="EMBL/GenBank/DDBJ databases">
        <title>Genomes of Antarctic Bizionia species.</title>
        <authorList>
            <person name="Bowman J.P."/>
        </authorList>
    </citation>
    <scope>NUCLEOTIDE SEQUENCE [LARGE SCALE GENOMIC DNA]</scope>
    <source>
        <strain evidence="17 18">APA-1</strain>
    </source>
</reference>
<dbReference type="InterPro" id="IPR022953">
    <property type="entry name" value="ATP_PFK"/>
</dbReference>
<evidence type="ECO:0000256" key="6">
    <source>
        <dbReference type="ARBA" id="ARBA00022533"/>
    </source>
</evidence>
<evidence type="ECO:0000256" key="11">
    <source>
        <dbReference type="ARBA" id="ARBA00022840"/>
    </source>
</evidence>
<evidence type="ECO:0000256" key="7">
    <source>
        <dbReference type="ARBA" id="ARBA00022679"/>
    </source>
</evidence>
<evidence type="ECO:0000313" key="17">
    <source>
        <dbReference type="EMBL" id="TYB73338.1"/>
    </source>
</evidence>
<evidence type="ECO:0000256" key="4">
    <source>
        <dbReference type="ARBA" id="ARBA00012055"/>
    </source>
</evidence>
<evidence type="ECO:0000259" key="16">
    <source>
        <dbReference type="Pfam" id="PF00365"/>
    </source>
</evidence>
<dbReference type="Gene3D" id="3.40.50.450">
    <property type="match status" value="1"/>
</dbReference>
<proteinExistence type="inferred from homology"/>
<dbReference type="GO" id="GO:0061621">
    <property type="term" value="P:canonical glycolysis"/>
    <property type="evidence" value="ECO:0007669"/>
    <property type="project" value="TreeGrafter"/>
</dbReference>
<evidence type="ECO:0000256" key="13">
    <source>
        <dbReference type="ARBA" id="ARBA00023152"/>
    </source>
</evidence>
<dbReference type="SUPFAM" id="SSF53784">
    <property type="entry name" value="Phosphofructokinase"/>
    <property type="match status" value="1"/>
</dbReference>
<evidence type="ECO:0000256" key="5">
    <source>
        <dbReference type="ARBA" id="ARBA00022490"/>
    </source>
</evidence>
<dbReference type="InterPro" id="IPR000023">
    <property type="entry name" value="Phosphofructokinase_dom"/>
</dbReference>
<dbReference type="NCBIfam" id="NF002872">
    <property type="entry name" value="PRK03202.1"/>
    <property type="match status" value="1"/>
</dbReference>
<dbReference type="PANTHER" id="PTHR13697">
    <property type="entry name" value="PHOSPHOFRUCTOKINASE"/>
    <property type="match status" value="1"/>
</dbReference>
<dbReference type="RefSeq" id="WP_066249777.1">
    <property type="nucleotide sequence ID" value="NZ_VSKL01000002.1"/>
</dbReference>
<comment type="caution">
    <text evidence="17">The sequence shown here is derived from an EMBL/GenBank/DDBJ whole genome shotgun (WGS) entry which is preliminary data.</text>
</comment>
<evidence type="ECO:0000256" key="9">
    <source>
        <dbReference type="ARBA" id="ARBA00022741"/>
    </source>
</evidence>
<sequence length="324" mass="34975">MSTNKIKHIGVFTSGGDSPGMNATLYAIAKTAEANGIKISGFRKGYEGLIDGDLITLKSHELKKITQKGGTILKTARSKRFMELEGRKKALQTLKANNIVALIAIGGDGTFKGLLAFSEICDIPFIGIPGTIDNDISGTDYTLGFDSAVNTAIENIDKIKDTAESHNRVFIVEVMGRDSGYIAIHSGLMVGADAILIPESGKDFIYLLDKIKNYDSEDAFLVVVSEGDELGAELVSSKIKEVNPNVDLRITKLGHVQRGGNPSALDRMLGIRLGVAAVNAISQGKKNAMVGILNNQLHLTPFKEVDKQHQVNTELYELLELFGK</sequence>